<dbReference type="InterPro" id="IPR014710">
    <property type="entry name" value="RmlC-like_jellyroll"/>
</dbReference>
<dbReference type="EMBL" id="FWYB01000008">
    <property type="protein sequence ID" value="SMD01752.1"/>
    <property type="molecule type" value="Genomic_DNA"/>
</dbReference>
<gene>
    <name evidence="1" type="ORF">SAMN04488101_108211</name>
</gene>
<organism evidence="1 2">
    <name type="scientific">Pedobacter nyackensis</name>
    <dbReference type="NCBI Taxonomy" id="475255"/>
    <lineage>
        <taxon>Bacteria</taxon>
        <taxon>Pseudomonadati</taxon>
        <taxon>Bacteroidota</taxon>
        <taxon>Sphingobacteriia</taxon>
        <taxon>Sphingobacteriales</taxon>
        <taxon>Sphingobacteriaceae</taxon>
        <taxon>Pedobacter</taxon>
    </lineage>
</organism>
<dbReference type="OrthoDB" id="997205at2"/>
<name>A0A1W2DXB5_9SPHI</name>
<dbReference type="InterPro" id="IPR011051">
    <property type="entry name" value="RmlC_Cupin_sf"/>
</dbReference>
<dbReference type="STRING" id="475255.SAMN04488101_108211"/>
<dbReference type="AlphaFoldDB" id="A0A1W2DXB5"/>
<protein>
    <recommendedName>
        <fullName evidence="3">Cupin domain-containing protein</fullName>
    </recommendedName>
</protein>
<dbReference type="Proteomes" id="UP000192678">
    <property type="component" value="Unassembled WGS sequence"/>
</dbReference>
<evidence type="ECO:0000313" key="1">
    <source>
        <dbReference type="EMBL" id="SMD01752.1"/>
    </source>
</evidence>
<reference evidence="1 2" key="1">
    <citation type="submission" date="2017-04" db="EMBL/GenBank/DDBJ databases">
        <authorList>
            <person name="Afonso C.L."/>
            <person name="Miller P.J."/>
            <person name="Scott M.A."/>
            <person name="Spackman E."/>
            <person name="Goraichik I."/>
            <person name="Dimitrov K.M."/>
            <person name="Suarez D.L."/>
            <person name="Swayne D.E."/>
        </authorList>
    </citation>
    <scope>NUCLEOTIDE SEQUENCE [LARGE SCALE GENOMIC DNA]</scope>
    <source>
        <strain evidence="1 2">DSM 19625</strain>
    </source>
</reference>
<sequence>MIIKEVLAQLAQAQTGPVIKVLEKGDQFKLIVLGFKKDMILKAHQTSLKAKLVVIEGKVNYIESERSIVLEKFDELEIPKTIVHSVEALEDSICLLIQSQDSVK</sequence>
<dbReference type="SUPFAM" id="SSF51182">
    <property type="entry name" value="RmlC-like cupins"/>
    <property type="match status" value="1"/>
</dbReference>
<keyword evidence="2" id="KW-1185">Reference proteome</keyword>
<dbReference type="Gene3D" id="2.60.120.10">
    <property type="entry name" value="Jelly Rolls"/>
    <property type="match status" value="1"/>
</dbReference>
<evidence type="ECO:0000313" key="2">
    <source>
        <dbReference type="Proteomes" id="UP000192678"/>
    </source>
</evidence>
<dbReference type="RefSeq" id="WP_084290310.1">
    <property type="nucleotide sequence ID" value="NZ_FWYB01000008.1"/>
</dbReference>
<evidence type="ECO:0008006" key="3">
    <source>
        <dbReference type="Google" id="ProtNLM"/>
    </source>
</evidence>
<proteinExistence type="predicted"/>
<accession>A0A1W2DXB5</accession>